<dbReference type="GO" id="GO:0071555">
    <property type="term" value="P:cell wall organization"/>
    <property type="evidence" value="ECO:0007669"/>
    <property type="project" value="TreeGrafter"/>
</dbReference>
<feature type="transmembrane region" description="Helical" evidence="8">
    <location>
        <begin position="6"/>
        <end position="28"/>
    </location>
</feature>
<dbReference type="InterPro" id="IPR000715">
    <property type="entry name" value="Glycosyl_transferase_4"/>
</dbReference>
<dbReference type="GO" id="GO:0016780">
    <property type="term" value="F:phosphotransferase activity, for other substituted phosphate groups"/>
    <property type="evidence" value="ECO:0007669"/>
    <property type="project" value="InterPro"/>
</dbReference>
<evidence type="ECO:0000256" key="2">
    <source>
        <dbReference type="ARBA" id="ARBA00022475"/>
    </source>
</evidence>
<dbReference type="Pfam" id="PF00953">
    <property type="entry name" value="Glycos_transf_4"/>
    <property type="match status" value="1"/>
</dbReference>
<evidence type="ECO:0000256" key="7">
    <source>
        <dbReference type="PIRSR" id="PIRSR600715-1"/>
    </source>
</evidence>
<keyword evidence="3 9" id="KW-0808">Transferase</keyword>
<dbReference type="GO" id="GO:0009103">
    <property type="term" value="P:lipopolysaccharide biosynthetic process"/>
    <property type="evidence" value="ECO:0007669"/>
    <property type="project" value="TreeGrafter"/>
</dbReference>
<feature type="transmembrane region" description="Helical" evidence="8">
    <location>
        <begin position="313"/>
        <end position="331"/>
    </location>
</feature>
<dbReference type="Proteomes" id="UP000324760">
    <property type="component" value="Chromosome"/>
</dbReference>
<dbReference type="PANTHER" id="PTHR22926">
    <property type="entry name" value="PHOSPHO-N-ACETYLMURAMOYL-PENTAPEPTIDE-TRANSFERASE"/>
    <property type="match status" value="1"/>
</dbReference>
<evidence type="ECO:0000256" key="4">
    <source>
        <dbReference type="ARBA" id="ARBA00022692"/>
    </source>
</evidence>
<feature type="transmembrane region" description="Helical" evidence="8">
    <location>
        <begin position="74"/>
        <end position="92"/>
    </location>
</feature>
<feature type="transmembrane region" description="Helical" evidence="8">
    <location>
        <begin position="49"/>
        <end position="68"/>
    </location>
</feature>
<sequence>MNTWLFISLALVAITSFFLTAAVRTYALRIQMIDQPVERSSHSIPTPRGGGLGFVVTFLLGGVLHALWFSSHDYQPLGLLLAAFLVAGIGFMDDHQHIPARWRLLVHILAACLLLWAIPVPETAALFGVLLEDVLYIPIVVLALVWLINLFNFMDGIDGIASIEAVSVLLVAGYLLLDAQATGQAILLFGLAAAVAGFLYWNLPPAKVFMGDVASGFLGLMLGGAALLCWQQGSHYLVAILIMLAVFIVDATCTLLVRLATGQRVFDAHRLHGYQKLTAMWGSHGRVSYGVLDINLLWLCPLALLAAHLPTQSFWLLGIAYAPLLVGVIYLRAGLLEEEK</sequence>
<evidence type="ECO:0000256" key="5">
    <source>
        <dbReference type="ARBA" id="ARBA00022989"/>
    </source>
</evidence>
<comment type="subcellular location">
    <subcellularLocation>
        <location evidence="1">Cell membrane</location>
        <topology evidence="1">Multi-pass membrane protein</topology>
    </subcellularLocation>
</comment>
<keyword evidence="2" id="KW-1003">Cell membrane</keyword>
<dbReference type="PANTHER" id="PTHR22926:SF3">
    <property type="entry name" value="UNDECAPRENYL-PHOSPHATE ALPHA-N-ACETYLGLUCOSAMINYL 1-PHOSPHATE TRANSFERASE"/>
    <property type="match status" value="1"/>
</dbReference>
<feature type="binding site" evidence="7">
    <location>
        <position position="212"/>
    </location>
    <ligand>
        <name>Mg(2+)</name>
        <dbReference type="ChEBI" id="CHEBI:18420"/>
    </ligand>
</feature>
<feature type="transmembrane region" description="Helical" evidence="8">
    <location>
        <begin position="236"/>
        <end position="260"/>
    </location>
</feature>
<feature type="transmembrane region" description="Helical" evidence="8">
    <location>
        <begin position="104"/>
        <end position="129"/>
    </location>
</feature>
<feature type="transmembrane region" description="Helical" evidence="8">
    <location>
        <begin position="208"/>
        <end position="230"/>
    </location>
</feature>
<keyword evidence="6 8" id="KW-0472">Membrane</keyword>
<evidence type="ECO:0000256" key="6">
    <source>
        <dbReference type="ARBA" id="ARBA00023136"/>
    </source>
</evidence>
<dbReference type="GO" id="GO:0046872">
    <property type="term" value="F:metal ion binding"/>
    <property type="evidence" value="ECO:0007669"/>
    <property type="project" value="UniProtKB-KW"/>
</dbReference>
<dbReference type="OrthoDB" id="9783652at2"/>
<dbReference type="GO" id="GO:0044038">
    <property type="term" value="P:cell wall macromolecule biosynthetic process"/>
    <property type="evidence" value="ECO:0007669"/>
    <property type="project" value="TreeGrafter"/>
</dbReference>
<dbReference type="KEGG" id="ncu:F0U83_03580"/>
<reference evidence="9 10" key="1">
    <citation type="journal article" date="2019" name="Biochem. Eng. J.">
        <title>Metabolic engineering of the marine bacteria Neptunomonas concharum for the production of acetoin and meso-2,3-butanediol from acetate.</title>
        <authorList>
            <person name="Li W."/>
            <person name="Pu N."/>
            <person name="Liu C.-X."/>
            <person name="Yuan Q.-P."/>
            <person name="Li Z.-J."/>
        </authorList>
    </citation>
    <scope>NUCLEOTIDE SEQUENCE [LARGE SCALE GENOMIC DNA]</scope>
    <source>
        <strain evidence="9 10">JCM17730</strain>
    </source>
</reference>
<dbReference type="EMBL" id="CP043869">
    <property type="protein sequence ID" value="QEQ95857.1"/>
    <property type="molecule type" value="Genomic_DNA"/>
</dbReference>
<evidence type="ECO:0000256" key="1">
    <source>
        <dbReference type="ARBA" id="ARBA00004651"/>
    </source>
</evidence>
<feature type="transmembrane region" description="Helical" evidence="8">
    <location>
        <begin position="135"/>
        <end position="153"/>
    </location>
</feature>
<feature type="transmembrane region" description="Helical" evidence="8">
    <location>
        <begin position="183"/>
        <end position="201"/>
    </location>
</feature>
<keyword evidence="4 8" id="KW-0812">Transmembrane</keyword>
<gene>
    <name evidence="9" type="ORF">F0U83_03580</name>
</gene>
<evidence type="ECO:0000256" key="8">
    <source>
        <dbReference type="SAM" id="Phobius"/>
    </source>
</evidence>
<dbReference type="CDD" id="cd06854">
    <property type="entry name" value="GT_WbpL_WbcO_like"/>
    <property type="match status" value="1"/>
</dbReference>
<keyword evidence="5 8" id="KW-1133">Transmembrane helix</keyword>
<keyword evidence="7" id="KW-0479">Metal-binding</keyword>
<evidence type="ECO:0000313" key="10">
    <source>
        <dbReference type="Proteomes" id="UP000324760"/>
    </source>
</evidence>
<evidence type="ECO:0000256" key="3">
    <source>
        <dbReference type="ARBA" id="ARBA00022679"/>
    </source>
</evidence>
<feature type="transmembrane region" description="Helical" evidence="8">
    <location>
        <begin position="160"/>
        <end position="177"/>
    </location>
</feature>
<protein>
    <submittedName>
        <fullName evidence="9">Glycosyltransferase family 4 protein</fullName>
    </submittedName>
</protein>
<feature type="transmembrane region" description="Helical" evidence="8">
    <location>
        <begin position="287"/>
        <end position="307"/>
    </location>
</feature>
<dbReference type="AlphaFoldDB" id="A0A5P1R8C9"/>
<dbReference type="RefSeq" id="WP_138986561.1">
    <property type="nucleotide sequence ID" value="NZ_CP043869.1"/>
</dbReference>
<organism evidence="9 10">
    <name type="scientific">Neptunomonas concharum</name>
    <dbReference type="NCBI Taxonomy" id="1031538"/>
    <lineage>
        <taxon>Bacteria</taxon>
        <taxon>Pseudomonadati</taxon>
        <taxon>Pseudomonadota</taxon>
        <taxon>Gammaproteobacteria</taxon>
        <taxon>Oceanospirillales</taxon>
        <taxon>Oceanospirillaceae</taxon>
        <taxon>Neptunomonas</taxon>
    </lineage>
</organism>
<feature type="binding site" evidence="7">
    <location>
        <position position="152"/>
    </location>
    <ligand>
        <name>Mg(2+)</name>
        <dbReference type="ChEBI" id="CHEBI:18420"/>
    </ligand>
</feature>
<name>A0A5P1R8C9_9GAMM</name>
<dbReference type="GO" id="GO:0005886">
    <property type="term" value="C:plasma membrane"/>
    <property type="evidence" value="ECO:0007669"/>
    <property type="project" value="UniProtKB-SubCell"/>
</dbReference>
<keyword evidence="10" id="KW-1185">Reference proteome</keyword>
<comment type="cofactor">
    <cofactor evidence="7">
        <name>Mg(2+)</name>
        <dbReference type="ChEBI" id="CHEBI:18420"/>
    </cofactor>
</comment>
<keyword evidence="7" id="KW-0460">Magnesium</keyword>
<accession>A0A5P1R8C9</accession>
<proteinExistence type="predicted"/>
<evidence type="ECO:0000313" key="9">
    <source>
        <dbReference type="EMBL" id="QEQ95857.1"/>
    </source>
</evidence>